<evidence type="ECO:0000313" key="8">
    <source>
        <dbReference type="EMBL" id="CAG6618555.1"/>
    </source>
</evidence>
<dbReference type="EC" id="3.2.2.-" evidence="6"/>
<evidence type="ECO:0000256" key="5">
    <source>
        <dbReference type="ARBA" id="ARBA00048204"/>
    </source>
</evidence>
<comment type="function">
    <text evidence="6">Catalyzes the hydrolysis of queuosine 5'-phosphate, releasing the nucleobase queuine (q). Is required for salvage of queuine from exogenous queuosine (Q) that is imported and then converted to queuosine 5'-phosphate intracellularly.</text>
</comment>
<reference evidence="8" key="1">
    <citation type="submission" date="2021-05" db="EMBL/GenBank/DDBJ databases">
        <authorList>
            <person name="Alioto T."/>
            <person name="Alioto T."/>
            <person name="Gomez Garrido J."/>
        </authorList>
    </citation>
    <scope>NUCLEOTIDE SEQUENCE</scope>
</reference>
<feature type="compositionally biased region" description="Basic and acidic residues" evidence="7">
    <location>
        <begin position="306"/>
        <end position="316"/>
    </location>
</feature>
<dbReference type="GO" id="GO:0016787">
    <property type="term" value="F:hydrolase activity"/>
    <property type="evidence" value="ECO:0007669"/>
    <property type="project" value="UniProtKB-KW"/>
</dbReference>
<evidence type="ECO:0000256" key="3">
    <source>
        <dbReference type="ARBA" id="ARBA00035306"/>
    </source>
</evidence>
<dbReference type="EMBL" id="HBUF01042699">
    <property type="protein sequence ID" value="CAG6618555.1"/>
    <property type="molecule type" value="Transcribed_RNA"/>
</dbReference>
<accession>A0A8D8LY78</accession>
<sequence length="402" mass="46160">MDSFIRTSANFISQNSEHVRINDTKVKDFCQNMISNSNLPKVDFNHSLHPNCTTDTDFIDWIFIIDSLNFCFWKSPDQPQWTVTYEGITYSGYFALCAALKKAKTIDRVNICDPHVTSKLSLDDFKHILRGDNNILPNLIEERYKFLQENSNILLSKYEGSFENVVRKANQSATRLLELIIEDFPSFRDEAMFLGRKVAFYKRAQILVADLHFCATTSISPVSDTQRGGTPCIFNDIDALTMFADYRVPQVLKYFGILEYSDTLTNALNQTTFKDPDSRFEVELRGNSIEAVERIVNTMNQLIDEEKTKPNRELQSKTKCNNSSIDCPESKTKNTSCDRKESSSSSINTSSTEINTSSSEIKSSTEDRINAITVDVFLWNYRRDHVEQIDREPYHRVVSVCY</sequence>
<keyword evidence="1 6" id="KW-0378">Hydrolase</keyword>
<comment type="catalytic activity">
    <reaction evidence="5 6">
        <text>queuosine 5'-phosphate + H2O = queuine + D-ribose 5-phosphate</text>
        <dbReference type="Rhea" id="RHEA:75387"/>
        <dbReference type="ChEBI" id="CHEBI:15377"/>
        <dbReference type="ChEBI" id="CHEBI:17433"/>
        <dbReference type="ChEBI" id="CHEBI:78346"/>
        <dbReference type="ChEBI" id="CHEBI:194371"/>
    </reaction>
    <physiologicalReaction direction="left-to-right" evidence="5 6">
        <dbReference type="Rhea" id="RHEA:75388"/>
    </physiologicalReaction>
</comment>
<dbReference type="Pfam" id="PF10343">
    <property type="entry name" value="Q_salvage"/>
    <property type="match status" value="1"/>
</dbReference>
<dbReference type="PANTHER" id="PTHR21314:SF0">
    <property type="entry name" value="QUEUOSINE 5'-PHOSPHATE N-GLYCOSYLASE_HYDROLASE"/>
    <property type="match status" value="1"/>
</dbReference>
<feature type="compositionally biased region" description="Low complexity" evidence="7">
    <location>
        <begin position="343"/>
        <end position="362"/>
    </location>
</feature>
<evidence type="ECO:0000256" key="6">
    <source>
        <dbReference type="RuleBase" id="RU365002"/>
    </source>
</evidence>
<comment type="similarity">
    <text evidence="2 6">Belongs to the QNG1 protein family.</text>
</comment>
<dbReference type="PANTHER" id="PTHR21314">
    <property type="entry name" value="QUEUOSINE 5'-PHOSPHATE N-GLYCOSYLASE_HYDROLASE-RELATED"/>
    <property type="match status" value="1"/>
</dbReference>
<evidence type="ECO:0000256" key="1">
    <source>
        <dbReference type="ARBA" id="ARBA00022801"/>
    </source>
</evidence>
<dbReference type="GO" id="GO:0006400">
    <property type="term" value="P:tRNA modification"/>
    <property type="evidence" value="ECO:0007669"/>
    <property type="project" value="TreeGrafter"/>
</dbReference>
<evidence type="ECO:0000256" key="7">
    <source>
        <dbReference type="SAM" id="MobiDB-lite"/>
    </source>
</evidence>
<dbReference type="AlphaFoldDB" id="A0A8D8LY78"/>
<name>A0A8D8LY78_9HEMI</name>
<proteinExistence type="inferred from homology"/>
<protein>
    <recommendedName>
        <fullName evidence="3 6">Queuosine 5'-phosphate N-glycosylase/hydrolase</fullName>
        <ecNumber evidence="6">3.2.2.-</ecNumber>
    </recommendedName>
    <alternativeName>
        <fullName evidence="4 6">Queuosine-nucleotide N-glycosylase/hydrolase</fullName>
    </alternativeName>
</protein>
<evidence type="ECO:0000256" key="2">
    <source>
        <dbReference type="ARBA" id="ARBA00035119"/>
    </source>
</evidence>
<organism evidence="8">
    <name type="scientific">Cacopsylla melanoneura</name>
    <dbReference type="NCBI Taxonomy" id="428564"/>
    <lineage>
        <taxon>Eukaryota</taxon>
        <taxon>Metazoa</taxon>
        <taxon>Ecdysozoa</taxon>
        <taxon>Arthropoda</taxon>
        <taxon>Hexapoda</taxon>
        <taxon>Insecta</taxon>
        <taxon>Pterygota</taxon>
        <taxon>Neoptera</taxon>
        <taxon>Paraneoptera</taxon>
        <taxon>Hemiptera</taxon>
        <taxon>Sternorrhyncha</taxon>
        <taxon>Psylloidea</taxon>
        <taxon>Psyllidae</taxon>
        <taxon>Psyllinae</taxon>
        <taxon>Cacopsylla</taxon>
    </lineage>
</organism>
<dbReference type="InterPro" id="IPR019438">
    <property type="entry name" value="Q_salvage"/>
</dbReference>
<evidence type="ECO:0000256" key="4">
    <source>
        <dbReference type="ARBA" id="ARBA00035393"/>
    </source>
</evidence>
<feature type="region of interest" description="Disordered" evidence="7">
    <location>
        <begin position="306"/>
        <end position="364"/>
    </location>
</feature>
<feature type="compositionally biased region" description="Basic and acidic residues" evidence="7">
    <location>
        <begin position="328"/>
        <end position="342"/>
    </location>
</feature>